<reference evidence="1 2" key="1">
    <citation type="journal article" date="2014" name="Genome Announc.">
        <title>Complete genome sequence of Magnetospirillum gryphiswaldense MSR-1.</title>
        <authorList>
            <person name="Wang X."/>
            <person name="Wang Q."/>
            <person name="Zhang W."/>
            <person name="Wang Y."/>
            <person name="Li L."/>
            <person name="Wen T."/>
            <person name="Zhang T."/>
            <person name="Zhang Y."/>
            <person name="Xu J."/>
            <person name="Hu J."/>
            <person name="Li S."/>
            <person name="Liu L."/>
            <person name="Liu J."/>
            <person name="Jiang W."/>
            <person name="Tian J."/>
            <person name="Li Y."/>
            <person name="Schuler D."/>
            <person name="Wang L."/>
            <person name="Li J."/>
        </authorList>
    </citation>
    <scope>NUCLEOTIDE SEQUENCE [LARGE SCALE GENOMIC DNA]</scope>
    <source>
        <strain evidence="2">DSM 6361 / JCM 21280 / NBRC 15271 / MSR-1</strain>
    </source>
</reference>
<dbReference type="EMBL" id="HG794546">
    <property type="protein sequence ID" value="CDL00619.1"/>
    <property type="molecule type" value="Genomic_DNA"/>
</dbReference>
<protein>
    <recommendedName>
        <fullName evidence="3">Winged helix-turn-helix transcriptional regulator</fullName>
    </recommendedName>
</protein>
<dbReference type="SUPFAM" id="SSF46785">
    <property type="entry name" value="Winged helix' DNA-binding domain"/>
    <property type="match status" value="1"/>
</dbReference>
<proteinExistence type="predicted"/>
<gene>
    <name evidence="1" type="ordered locus">MGMSRv2__3404</name>
</gene>
<dbReference type="KEGG" id="mgy:MGMSRv2__3404"/>
<evidence type="ECO:0008006" key="3">
    <source>
        <dbReference type="Google" id="ProtNLM"/>
    </source>
</evidence>
<evidence type="ECO:0000313" key="1">
    <source>
        <dbReference type="EMBL" id="CDL00619.1"/>
    </source>
</evidence>
<accession>V6F592</accession>
<dbReference type="Proteomes" id="UP000018922">
    <property type="component" value="Chromosome I"/>
</dbReference>
<name>V6F592_MAGGM</name>
<dbReference type="AlphaFoldDB" id="V6F592"/>
<dbReference type="InterPro" id="IPR036390">
    <property type="entry name" value="WH_DNA-bd_sf"/>
</dbReference>
<dbReference type="HOGENOM" id="CLU_098264_0_0_5"/>
<dbReference type="STRING" id="1430440.MGMSRv2__3404"/>
<dbReference type="InterPro" id="IPR036388">
    <property type="entry name" value="WH-like_DNA-bd_sf"/>
</dbReference>
<dbReference type="Gene3D" id="1.10.10.10">
    <property type="entry name" value="Winged helix-like DNA-binding domain superfamily/Winged helix DNA-binding domain"/>
    <property type="match status" value="1"/>
</dbReference>
<evidence type="ECO:0000313" key="2">
    <source>
        <dbReference type="Proteomes" id="UP000018922"/>
    </source>
</evidence>
<keyword evidence="2" id="KW-1185">Reference proteome</keyword>
<dbReference type="eggNOG" id="COG1846">
    <property type="taxonomic scope" value="Bacteria"/>
</dbReference>
<dbReference type="Pfam" id="PF13412">
    <property type="entry name" value="HTH_24"/>
    <property type="match status" value="1"/>
</dbReference>
<sequence>MNAHPDQTSGINSEAEVILRLLRLVHSNSALTQRRIANELGIAVGMANAYLRRCVTKGLIKIEQVPANRYMYYLTLTGFAEKSRLSIEYLTQSFGFFRAARRQCEVVVENCQVAGHRRLALFGASELADVFMLCIHDLDVSVICLVDESMEPGRFHGRPRVSSLDDAVDIDAVVLTDLKAPLLAYEALQRRFEASRIHVPKMLGMSEDDLCGQGGLG</sequence>
<organism evidence="1 2">
    <name type="scientific">Magnetospirillum gryphiswaldense (strain DSM 6361 / JCM 21280 / NBRC 15271 / MSR-1)</name>
    <dbReference type="NCBI Taxonomy" id="431944"/>
    <lineage>
        <taxon>Bacteria</taxon>
        <taxon>Pseudomonadati</taxon>
        <taxon>Pseudomonadota</taxon>
        <taxon>Alphaproteobacteria</taxon>
        <taxon>Rhodospirillales</taxon>
        <taxon>Rhodospirillaceae</taxon>
        <taxon>Magnetospirillum</taxon>
    </lineage>
</organism>